<evidence type="ECO:0000256" key="1">
    <source>
        <dbReference type="ARBA" id="ARBA00022908"/>
    </source>
</evidence>
<keyword evidence="1" id="KW-0229">DNA integration</keyword>
<proteinExistence type="predicted"/>
<comment type="caution">
    <text evidence="5">The sequence shown here is derived from an EMBL/GenBank/DDBJ whole genome shotgun (WGS) entry which is preliminary data.</text>
</comment>
<protein>
    <submittedName>
        <fullName evidence="5">Site-specific integrase</fullName>
    </submittedName>
</protein>
<dbReference type="Gene3D" id="1.10.443.10">
    <property type="entry name" value="Intergrase catalytic core"/>
    <property type="match status" value="1"/>
</dbReference>
<dbReference type="InterPro" id="IPR011010">
    <property type="entry name" value="DNA_brk_join_enz"/>
</dbReference>
<keyword evidence="3" id="KW-0233">DNA recombination</keyword>
<dbReference type="PROSITE" id="PS51898">
    <property type="entry name" value="TYR_RECOMBINASE"/>
    <property type="match status" value="1"/>
</dbReference>
<organism evidence="5 6">
    <name type="scientific">Denitromonas halophila</name>
    <dbReference type="NCBI Taxonomy" id="1629404"/>
    <lineage>
        <taxon>Bacteria</taxon>
        <taxon>Pseudomonadati</taxon>
        <taxon>Pseudomonadota</taxon>
        <taxon>Betaproteobacteria</taxon>
        <taxon>Rhodocyclales</taxon>
        <taxon>Zoogloeaceae</taxon>
        <taxon>Denitromonas</taxon>
    </lineage>
</organism>
<dbReference type="InterPro" id="IPR013762">
    <property type="entry name" value="Integrase-like_cat_sf"/>
</dbReference>
<dbReference type="AlphaFoldDB" id="A0A557RGF5"/>
<dbReference type="Proteomes" id="UP000318349">
    <property type="component" value="Unassembled WGS sequence"/>
</dbReference>
<dbReference type="Pfam" id="PF00589">
    <property type="entry name" value="Phage_integrase"/>
    <property type="match status" value="1"/>
</dbReference>
<reference evidence="5 6" key="1">
    <citation type="submission" date="2019-07" db="EMBL/GenBank/DDBJ databases">
        <title>The pathways for chlorine oxyanion respiration interact through the shared metabolite chlorate.</title>
        <authorList>
            <person name="Barnum T.P."/>
            <person name="Cheng Y."/>
            <person name="Hill K.A."/>
            <person name="Lucas L.N."/>
            <person name="Carlson H.K."/>
            <person name="Coates J.D."/>
        </authorList>
    </citation>
    <scope>NUCLEOTIDE SEQUENCE [LARGE SCALE GENOMIC DNA]</scope>
    <source>
        <strain evidence="5 6">SFB-1</strain>
    </source>
</reference>
<dbReference type="InterPro" id="IPR010998">
    <property type="entry name" value="Integrase_recombinase_N"/>
</dbReference>
<dbReference type="InterPro" id="IPR002104">
    <property type="entry name" value="Integrase_catalytic"/>
</dbReference>
<evidence type="ECO:0000313" key="5">
    <source>
        <dbReference type="EMBL" id="TVO76223.1"/>
    </source>
</evidence>
<dbReference type="InterPro" id="IPR050090">
    <property type="entry name" value="Tyrosine_recombinase_XerCD"/>
</dbReference>
<dbReference type="EMBL" id="VMNI01000010">
    <property type="protein sequence ID" value="TVO76223.1"/>
    <property type="molecule type" value="Genomic_DNA"/>
</dbReference>
<evidence type="ECO:0000256" key="2">
    <source>
        <dbReference type="ARBA" id="ARBA00023125"/>
    </source>
</evidence>
<dbReference type="CDD" id="cd00796">
    <property type="entry name" value="INT_Rci_Hp1_C"/>
    <property type="match status" value="1"/>
</dbReference>
<sequence length="452" mass="51412">MAVKKNTSNIINRSPWFVSVRGRPELGRQFSYPKKAEADAYQNMLHDKGLIASVRQLETSFQLRIRRKGVRVQRITFDTYAAAEQALRKIESDLSVSIVRDYAIAAQTSFRDIADRYIAEVAPKHKGGEIEIGRLKKILRDQSFVDKPLAALRTEDLQDFIGERLADVRPATVDRDIDVISQTLRYASDVWKIGPAESPLLGLKRPKYFNERDRRLGSGDERRLLEAARADENEYIEPVIILAIETAMRRSEILSFSARDVDFDRRFILLRETKNGQSRKVPLTRRAMSVLRGLPDRGDAPLLKLTANAVKKAFFQRVLPAAGIADLHFHDLRHEAISRFAETGKFELIDLLAISGHRDPRMLQRYAHLCSKKLAQKMDGVEREDEIEEAYIHRGRKRTLRRKCDATFQVANGQAVEVEMSSENVDADPVVFSASVIDFAAIRARRVGGRSE</sequence>
<feature type="domain" description="Tyr recombinase" evidence="4">
    <location>
        <begin position="204"/>
        <end position="379"/>
    </location>
</feature>
<dbReference type="GO" id="GO:0006310">
    <property type="term" value="P:DNA recombination"/>
    <property type="evidence" value="ECO:0007669"/>
    <property type="project" value="UniProtKB-KW"/>
</dbReference>
<name>A0A557RGF5_9RHOO</name>
<dbReference type="GO" id="GO:0003677">
    <property type="term" value="F:DNA binding"/>
    <property type="evidence" value="ECO:0007669"/>
    <property type="project" value="UniProtKB-KW"/>
</dbReference>
<evidence type="ECO:0000256" key="3">
    <source>
        <dbReference type="ARBA" id="ARBA00023172"/>
    </source>
</evidence>
<dbReference type="GO" id="GO:0015074">
    <property type="term" value="P:DNA integration"/>
    <property type="evidence" value="ECO:0007669"/>
    <property type="project" value="UniProtKB-KW"/>
</dbReference>
<dbReference type="PANTHER" id="PTHR30349">
    <property type="entry name" value="PHAGE INTEGRASE-RELATED"/>
    <property type="match status" value="1"/>
</dbReference>
<gene>
    <name evidence="5" type="ORF">FHP89_11285</name>
</gene>
<accession>A0A557RGF5</accession>
<keyword evidence="2" id="KW-0238">DNA-binding</keyword>
<evidence type="ECO:0000259" key="4">
    <source>
        <dbReference type="PROSITE" id="PS51898"/>
    </source>
</evidence>
<evidence type="ECO:0000313" key="6">
    <source>
        <dbReference type="Proteomes" id="UP000318349"/>
    </source>
</evidence>
<dbReference type="Gene3D" id="1.10.150.130">
    <property type="match status" value="1"/>
</dbReference>
<dbReference type="PANTHER" id="PTHR30349:SF94">
    <property type="entry name" value="INTEGRASE_RECOMBINASE HI_1414-RELATED"/>
    <property type="match status" value="1"/>
</dbReference>
<dbReference type="SUPFAM" id="SSF56349">
    <property type="entry name" value="DNA breaking-rejoining enzymes"/>
    <property type="match status" value="1"/>
</dbReference>